<keyword evidence="2" id="KW-1185">Reference proteome</keyword>
<evidence type="ECO:0000313" key="2">
    <source>
        <dbReference type="Proteomes" id="UP000789920"/>
    </source>
</evidence>
<comment type="caution">
    <text evidence="1">The sequence shown here is derived from an EMBL/GenBank/DDBJ whole genome shotgun (WGS) entry which is preliminary data.</text>
</comment>
<reference evidence="1" key="1">
    <citation type="submission" date="2021-06" db="EMBL/GenBank/DDBJ databases">
        <authorList>
            <person name="Kallberg Y."/>
            <person name="Tangrot J."/>
            <person name="Rosling A."/>
        </authorList>
    </citation>
    <scope>NUCLEOTIDE SEQUENCE</scope>
    <source>
        <strain evidence="1">MA461A</strain>
    </source>
</reference>
<gene>
    <name evidence="1" type="ORF">RPERSI_LOCUS25731</name>
</gene>
<organism evidence="1 2">
    <name type="scientific">Racocetra persica</name>
    <dbReference type="NCBI Taxonomy" id="160502"/>
    <lineage>
        <taxon>Eukaryota</taxon>
        <taxon>Fungi</taxon>
        <taxon>Fungi incertae sedis</taxon>
        <taxon>Mucoromycota</taxon>
        <taxon>Glomeromycotina</taxon>
        <taxon>Glomeromycetes</taxon>
        <taxon>Diversisporales</taxon>
        <taxon>Gigasporaceae</taxon>
        <taxon>Racocetra</taxon>
    </lineage>
</organism>
<dbReference type="EMBL" id="CAJVQC010085808">
    <property type="protein sequence ID" value="CAG8822115.1"/>
    <property type="molecule type" value="Genomic_DNA"/>
</dbReference>
<name>A0ACA9S2R2_9GLOM</name>
<sequence>GVYTSSEELQRQTSIWLIDYPFELYAEQQSINISEMTASRSCSQEIISTICQNSLSLLVINKDIYNICDHLCKKSLESYTLVEALIDKLREDGY</sequence>
<feature type="non-terminal residue" evidence="1">
    <location>
        <position position="1"/>
    </location>
</feature>
<proteinExistence type="predicted"/>
<feature type="non-terminal residue" evidence="1">
    <location>
        <position position="94"/>
    </location>
</feature>
<evidence type="ECO:0000313" key="1">
    <source>
        <dbReference type="EMBL" id="CAG8822115.1"/>
    </source>
</evidence>
<accession>A0ACA9S2R2</accession>
<protein>
    <submittedName>
        <fullName evidence="1">14618_t:CDS:1</fullName>
    </submittedName>
</protein>
<dbReference type="Proteomes" id="UP000789920">
    <property type="component" value="Unassembled WGS sequence"/>
</dbReference>